<sequence length="56" mass="6438">MKQLSIIITYHNETPDQVRRAFASVTMQVDVDFSDIEVAPSLQFKCNTLTTRPKRP</sequence>
<proteinExistence type="predicted"/>
<organism evidence="1 2">
    <name type="scientific">Lacticaseibacillus suilingensis</name>
    <dbReference type="NCBI Taxonomy" id="2799577"/>
    <lineage>
        <taxon>Bacteria</taxon>
        <taxon>Bacillati</taxon>
        <taxon>Bacillota</taxon>
        <taxon>Bacilli</taxon>
        <taxon>Lactobacillales</taxon>
        <taxon>Lactobacillaceae</taxon>
        <taxon>Lacticaseibacillus</taxon>
    </lineage>
</organism>
<gene>
    <name evidence="1" type="ORF">ACFQ41_10995</name>
</gene>
<reference evidence="2" key="1">
    <citation type="journal article" date="2019" name="Int. J. Syst. Evol. Microbiol.">
        <title>The Global Catalogue of Microorganisms (GCM) 10K type strain sequencing project: providing services to taxonomists for standard genome sequencing and annotation.</title>
        <authorList>
            <consortium name="The Broad Institute Genomics Platform"/>
            <consortium name="The Broad Institute Genome Sequencing Center for Infectious Disease"/>
            <person name="Wu L."/>
            <person name="Ma J."/>
        </authorList>
    </citation>
    <scope>NUCLEOTIDE SEQUENCE [LARGE SCALE GENOMIC DNA]</scope>
    <source>
        <strain evidence="2">CCM 9110</strain>
    </source>
</reference>
<dbReference type="Proteomes" id="UP001597199">
    <property type="component" value="Unassembled WGS sequence"/>
</dbReference>
<protein>
    <submittedName>
        <fullName evidence="1">Uncharacterized protein</fullName>
    </submittedName>
</protein>
<dbReference type="RefSeq" id="WP_204119884.1">
    <property type="nucleotide sequence ID" value="NZ_BOLV01000037.1"/>
</dbReference>
<evidence type="ECO:0000313" key="1">
    <source>
        <dbReference type="EMBL" id="MFD1399835.1"/>
    </source>
</evidence>
<name>A0ABW4BJ34_9LACO</name>
<dbReference type="EMBL" id="JBHTOA010000042">
    <property type="protein sequence ID" value="MFD1399835.1"/>
    <property type="molecule type" value="Genomic_DNA"/>
</dbReference>
<accession>A0ABW4BJ34</accession>
<evidence type="ECO:0000313" key="2">
    <source>
        <dbReference type="Proteomes" id="UP001597199"/>
    </source>
</evidence>
<keyword evidence="2" id="KW-1185">Reference proteome</keyword>
<comment type="caution">
    <text evidence="1">The sequence shown here is derived from an EMBL/GenBank/DDBJ whole genome shotgun (WGS) entry which is preliminary data.</text>
</comment>